<evidence type="ECO:0000313" key="7">
    <source>
        <dbReference type="EMBL" id="PJJ26686.1"/>
    </source>
</evidence>
<dbReference type="RefSeq" id="WP_166433579.1">
    <property type="nucleotide sequence ID" value="NZ_PGET01000001.1"/>
</dbReference>
<evidence type="ECO:0000256" key="5">
    <source>
        <dbReference type="SAM" id="Coils"/>
    </source>
</evidence>
<dbReference type="Pfam" id="PF07940">
    <property type="entry name" value="Hepar_II_III_C"/>
    <property type="match status" value="1"/>
</dbReference>
<accession>A0A2M8YZR6</accession>
<evidence type="ECO:0000256" key="1">
    <source>
        <dbReference type="ARBA" id="ARBA00004418"/>
    </source>
</evidence>
<organism evidence="7 8">
    <name type="scientific">[Clostridium] celerecrescens 18A</name>
    <dbReference type="NCBI Taxonomy" id="1286362"/>
    <lineage>
        <taxon>Bacteria</taxon>
        <taxon>Bacillati</taxon>
        <taxon>Bacillota</taxon>
        <taxon>Clostridia</taxon>
        <taxon>Lachnospirales</taxon>
        <taxon>Lachnospiraceae</taxon>
        <taxon>Lacrimispora</taxon>
    </lineage>
</organism>
<dbReference type="InterPro" id="IPR012480">
    <property type="entry name" value="Hepar_II_III_C"/>
</dbReference>
<keyword evidence="3" id="KW-0574">Periplasm</keyword>
<evidence type="ECO:0000256" key="3">
    <source>
        <dbReference type="ARBA" id="ARBA00022764"/>
    </source>
</evidence>
<dbReference type="GO" id="GO:0016829">
    <property type="term" value="F:lyase activity"/>
    <property type="evidence" value="ECO:0007669"/>
    <property type="project" value="UniProtKB-KW"/>
</dbReference>
<dbReference type="PANTHER" id="PTHR39210:SF1">
    <property type="entry name" value="HEPARIN-SULFATE LYASE"/>
    <property type="match status" value="1"/>
</dbReference>
<reference evidence="7 8" key="1">
    <citation type="submission" date="2017-11" db="EMBL/GenBank/DDBJ databases">
        <title>Understudied soil microbes with underappreciated capabilities: Untangling the Clostridium saccharolyticum group.</title>
        <authorList>
            <person name="Leschine S."/>
        </authorList>
    </citation>
    <scope>NUCLEOTIDE SEQUENCE [LARGE SCALE GENOMIC DNA]</scope>
    <source>
        <strain evidence="7 8">18A</strain>
    </source>
</reference>
<dbReference type="AlphaFoldDB" id="A0A2M8YZR6"/>
<dbReference type="InterPro" id="IPR008929">
    <property type="entry name" value="Chondroitin_lyas"/>
</dbReference>
<dbReference type="EMBL" id="PGET01000001">
    <property type="protein sequence ID" value="PJJ26686.1"/>
    <property type="molecule type" value="Genomic_DNA"/>
</dbReference>
<sequence>MIQFTEQEIRHLREKYQRQRSAVNRIMEDVKEIMAEPVLVPKTGIANWTLYYYCPDCSVRLTFDRDDKFHHSCPSCGRVYSGEPYDSTWWGIINSRNYTAVFQMGLIYLITGETDYARKAVDIMMEYSGYYKDYEVHGNIPYNGPGKSGAQTLDEANFLRSFAMSYDLLSDFMTEEEKEFIGKEMLIPGAEFLMKYRHNQLHNHEVIISSAIAVIGLIFGIDRYIQFAVYEPYGILYQLENGMLPDHMWFEGALGYHFYALTSFFAYEKFALHTSHSHISHPNYKAMMELLASYLEPGFRIPMLNDTNYGHTSSSLYLYEFAYRELGGEKLLFILNQLYEEEKRDNLEAFIYGADELPKCSMEPGNYHVKAGQSGSTILRGKDDRYLLIKHDRYGGEHDHYDRLGISYLAHGKRISPDLGTTGYGAVMHYDFYKNTGSHNTVNINGDNQAPVNARLTRYEERDGGIYVEAEADWTIPYEMPDSFTIVQWKEETYRPVKMLRKIAWNEDYFAEVFQVKGAGKDLPVDWVMHFSGNRIIQPEGMEIKKFSDRKPYSYLHHMKKAVLSENQTSVIHDYVDGGIHTRVFTWNQGMELYDGMGPDNPSISDINYQIERGYGPDLVFAHVITSSNGPCLIRNVNFSEDGDCIVIEVEGEKDERKWSKIHKI</sequence>
<name>A0A2M8YZR6_9FIRM</name>
<dbReference type="Proteomes" id="UP000231092">
    <property type="component" value="Unassembled WGS sequence"/>
</dbReference>
<dbReference type="PANTHER" id="PTHR39210">
    <property type="entry name" value="HEPARIN-SULFATE LYASE"/>
    <property type="match status" value="1"/>
</dbReference>
<feature type="domain" description="Heparinase II/III-like C-terminal" evidence="6">
    <location>
        <begin position="368"/>
        <end position="521"/>
    </location>
</feature>
<evidence type="ECO:0000256" key="2">
    <source>
        <dbReference type="ARBA" id="ARBA00022729"/>
    </source>
</evidence>
<dbReference type="Gene3D" id="1.50.10.100">
    <property type="entry name" value="Chondroitin AC/alginate lyase"/>
    <property type="match status" value="1"/>
</dbReference>
<keyword evidence="5" id="KW-0175">Coiled coil</keyword>
<proteinExistence type="predicted"/>
<comment type="subcellular location">
    <subcellularLocation>
        <location evidence="1">Periplasm</location>
    </subcellularLocation>
</comment>
<dbReference type="SUPFAM" id="SSF48230">
    <property type="entry name" value="Chondroitin AC/alginate lyase"/>
    <property type="match status" value="1"/>
</dbReference>
<feature type="coiled-coil region" evidence="5">
    <location>
        <begin position="2"/>
        <end position="29"/>
    </location>
</feature>
<gene>
    <name evidence="7" type="ORF">H171_0126</name>
</gene>
<evidence type="ECO:0000259" key="6">
    <source>
        <dbReference type="Pfam" id="PF07940"/>
    </source>
</evidence>
<keyword evidence="2" id="KW-0732">Signal</keyword>
<evidence type="ECO:0000313" key="8">
    <source>
        <dbReference type="Proteomes" id="UP000231092"/>
    </source>
</evidence>
<comment type="caution">
    <text evidence="7">The sequence shown here is derived from an EMBL/GenBank/DDBJ whole genome shotgun (WGS) entry which is preliminary data.</text>
</comment>
<dbReference type="Gene3D" id="2.70.98.70">
    <property type="match status" value="1"/>
</dbReference>
<keyword evidence="4 7" id="KW-0456">Lyase</keyword>
<protein>
    <submittedName>
        <fullName evidence="7">Alginate lyase</fullName>
    </submittedName>
</protein>
<dbReference type="GO" id="GO:0042597">
    <property type="term" value="C:periplasmic space"/>
    <property type="evidence" value="ECO:0007669"/>
    <property type="project" value="UniProtKB-SubCell"/>
</dbReference>
<evidence type="ECO:0000256" key="4">
    <source>
        <dbReference type="ARBA" id="ARBA00023239"/>
    </source>
</evidence>